<evidence type="ECO:0000313" key="1">
    <source>
        <dbReference type="EMBL" id="KAJ4161685.1"/>
    </source>
</evidence>
<protein>
    <recommendedName>
        <fullName evidence="3">JmjC domain-containing protein</fullName>
    </recommendedName>
</protein>
<dbReference type="Gene3D" id="2.60.120.650">
    <property type="entry name" value="Cupin"/>
    <property type="match status" value="1"/>
</dbReference>
<reference evidence="1" key="1">
    <citation type="journal article" date="2023" name="Access Microbiol">
        <title>De-novo genome assembly for Akanthomyces muscarius, a biocontrol agent of insect agricultural pests.</title>
        <authorList>
            <person name="Erdos Z."/>
            <person name="Studholme D.J."/>
            <person name="Raymond B."/>
            <person name="Sharma M."/>
        </authorList>
    </citation>
    <scope>NUCLEOTIDE SEQUENCE</scope>
    <source>
        <strain evidence="1">Ve6</strain>
    </source>
</reference>
<accession>A0A9W8QKB3</accession>
<dbReference type="AlphaFoldDB" id="A0A9W8QKB3"/>
<dbReference type="SUPFAM" id="SSF51197">
    <property type="entry name" value="Clavaminate synthase-like"/>
    <property type="match status" value="1"/>
</dbReference>
<dbReference type="GeneID" id="80894869"/>
<keyword evidence="2" id="KW-1185">Reference proteome</keyword>
<dbReference type="Proteomes" id="UP001144673">
    <property type="component" value="Unassembled WGS sequence"/>
</dbReference>
<proteinExistence type="predicted"/>
<evidence type="ECO:0000313" key="2">
    <source>
        <dbReference type="Proteomes" id="UP001144673"/>
    </source>
</evidence>
<sequence>MHHNIKHQRCRACSRVFIHNQGRLARDKRPEHTCESPEWEDVPLMPDHTLSVFDPQAKYAEKIKSVLKKCREMVVNEEDAYWHTNIRLLKEMFPSDNISFAKLGSSAQPSDLIDVYSVTECEAKELLARDQAMTQPILIKGSQNTPDDPMQTLCDRFRLPGSKVSIQDAREKERTPVSMPVDEAIGAIRRETTICGGLPFTILDLEFLGQIPPIPECLHDNRFAVMQAIDSRLQVASRMNEEKTGAGPGKKSSAAVIHEGAFTGFHVDTPGGTWVRTMSGLKAWIFASRTAPINDFQEQGSDWAPDVNVIILEPGDCLIMPTAIPHAVLTIADSWMHGVEHPNTSNETGAEVTKTAELYMR</sequence>
<gene>
    <name evidence="1" type="ORF">LMH87_007710</name>
</gene>
<evidence type="ECO:0008006" key="3">
    <source>
        <dbReference type="Google" id="ProtNLM"/>
    </source>
</evidence>
<name>A0A9W8QKB3_AKAMU</name>
<comment type="caution">
    <text evidence="1">The sequence shown here is derived from an EMBL/GenBank/DDBJ whole genome shotgun (WGS) entry which is preliminary data.</text>
</comment>
<dbReference type="RefSeq" id="XP_056058069.1">
    <property type="nucleotide sequence ID" value="XM_056199640.1"/>
</dbReference>
<dbReference type="EMBL" id="JAJHUN010000002">
    <property type="protein sequence ID" value="KAJ4161685.1"/>
    <property type="molecule type" value="Genomic_DNA"/>
</dbReference>
<organism evidence="1 2">
    <name type="scientific">Akanthomyces muscarius</name>
    <name type="common">Entomopathogenic fungus</name>
    <name type="synonym">Lecanicillium muscarium</name>
    <dbReference type="NCBI Taxonomy" id="2231603"/>
    <lineage>
        <taxon>Eukaryota</taxon>
        <taxon>Fungi</taxon>
        <taxon>Dikarya</taxon>
        <taxon>Ascomycota</taxon>
        <taxon>Pezizomycotina</taxon>
        <taxon>Sordariomycetes</taxon>
        <taxon>Hypocreomycetidae</taxon>
        <taxon>Hypocreales</taxon>
        <taxon>Cordycipitaceae</taxon>
        <taxon>Akanthomyces</taxon>
    </lineage>
</organism>